<proteinExistence type="predicted"/>
<accession>A0A1T4SRQ1</accession>
<evidence type="ECO:0000313" key="2">
    <source>
        <dbReference type="Proteomes" id="UP000190367"/>
    </source>
</evidence>
<dbReference type="EMBL" id="FUWZ01000003">
    <property type="protein sequence ID" value="SKA30934.1"/>
    <property type="molecule type" value="Genomic_DNA"/>
</dbReference>
<name>A0A1T4SRQ1_9BACT</name>
<protein>
    <submittedName>
        <fullName evidence="1">Uncharacterized protein</fullName>
    </submittedName>
</protein>
<dbReference type="Proteomes" id="UP000190367">
    <property type="component" value="Unassembled WGS sequence"/>
</dbReference>
<reference evidence="2" key="1">
    <citation type="submission" date="2017-02" db="EMBL/GenBank/DDBJ databases">
        <authorList>
            <person name="Varghese N."/>
            <person name="Submissions S."/>
        </authorList>
    </citation>
    <scope>NUCLEOTIDE SEQUENCE [LARGE SCALE GENOMIC DNA]</scope>
    <source>
        <strain evidence="2">DSM 22224</strain>
    </source>
</reference>
<organism evidence="1 2">
    <name type="scientific">Chitinophaga eiseniae</name>
    <dbReference type="NCBI Taxonomy" id="634771"/>
    <lineage>
        <taxon>Bacteria</taxon>
        <taxon>Pseudomonadati</taxon>
        <taxon>Bacteroidota</taxon>
        <taxon>Chitinophagia</taxon>
        <taxon>Chitinophagales</taxon>
        <taxon>Chitinophagaceae</taxon>
        <taxon>Chitinophaga</taxon>
    </lineage>
</organism>
<evidence type="ECO:0000313" key="1">
    <source>
        <dbReference type="EMBL" id="SKA30934.1"/>
    </source>
</evidence>
<dbReference type="AlphaFoldDB" id="A0A1T4SRQ1"/>
<keyword evidence="2" id="KW-1185">Reference proteome</keyword>
<dbReference type="RefSeq" id="WP_078670739.1">
    <property type="nucleotide sequence ID" value="NZ_FUWZ01000003.1"/>
</dbReference>
<gene>
    <name evidence="1" type="ORF">SAMN04488128_103378</name>
</gene>
<sequence>MTNLNYRMHRTALHEQACRWTGCRIVAGVCHHLSNSGAAVDGITSRLIISRREVFIPGTDAAAFDQAVNTLKKL</sequence>